<evidence type="ECO:0000256" key="2">
    <source>
        <dbReference type="SAM" id="MobiDB-lite"/>
    </source>
</evidence>
<dbReference type="AlphaFoldDB" id="J5WDN6"/>
<gene>
    <name evidence="3" type="ORF">HMPREF1143_1982</name>
</gene>
<feature type="compositionally biased region" description="Low complexity" evidence="2">
    <location>
        <begin position="29"/>
        <end position="44"/>
    </location>
</feature>
<organism evidence="3 4">
    <name type="scientific">Peptoanaerobacter stomatis</name>
    <dbReference type="NCBI Taxonomy" id="796937"/>
    <lineage>
        <taxon>Bacteria</taxon>
        <taxon>Bacillati</taxon>
        <taxon>Bacillota</taxon>
        <taxon>Clostridia</taxon>
        <taxon>Peptostreptococcales</taxon>
        <taxon>Filifactoraceae</taxon>
        <taxon>Peptoanaerobacter</taxon>
    </lineage>
</organism>
<feature type="region of interest" description="Disordered" evidence="2">
    <location>
        <begin position="17"/>
        <end position="53"/>
    </location>
</feature>
<evidence type="ECO:0000313" key="3">
    <source>
        <dbReference type="EMBL" id="EJU21167.1"/>
    </source>
</evidence>
<sequence length="199" mass="21931">MNFRKLNLQLFADDTGLGGNAQGADISANTGQNGNTGDNQSGNTEGSVKTYTEDDIAKMKEDWSKEKEDSYQSKLKDEIAKAIEEEKRLSKLSKDEKDAEEKQKLLSRIESLEKEKELGILKEKALNALSEQKLPNSFLDFIIGVDEKATMGNITAIKTAFDSAVQSQVEERLKGKTPNISNASNSDNLQNEIEKALGL</sequence>
<evidence type="ECO:0000256" key="1">
    <source>
        <dbReference type="SAM" id="Coils"/>
    </source>
</evidence>
<dbReference type="Proteomes" id="UP000005244">
    <property type="component" value="Unassembled WGS sequence"/>
</dbReference>
<name>J5WDN6_9FIRM</name>
<dbReference type="InterPro" id="IPR025580">
    <property type="entry name" value="Gp46"/>
</dbReference>
<evidence type="ECO:0000313" key="4">
    <source>
        <dbReference type="Proteomes" id="UP000005244"/>
    </source>
</evidence>
<dbReference type="RefSeq" id="WP_009531408.1">
    <property type="nucleotide sequence ID" value="NZ_ALNK01000028.1"/>
</dbReference>
<reference evidence="3 4" key="1">
    <citation type="submission" date="2012-07" db="EMBL/GenBank/DDBJ databases">
        <authorList>
            <person name="Durkin A.S."/>
            <person name="McCorrison J."/>
            <person name="Torralba M."/>
            <person name="Gillis M."/>
            <person name="Methe B."/>
            <person name="Sutton G."/>
            <person name="Nelson K.E."/>
        </authorList>
    </citation>
    <scope>NUCLEOTIDE SEQUENCE [LARGE SCALE GENOMIC DNA]</scope>
    <source>
        <strain evidence="3 4">OBRC8</strain>
    </source>
</reference>
<proteinExistence type="predicted"/>
<protein>
    <submittedName>
        <fullName evidence="3">PF14265 domain protein</fullName>
    </submittedName>
</protein>
<accession>J5WDN6</accession>
<dbReference type="Pfam" id="PF14265">
    <property type="entry name" value="DUF4355"/>
    <property type="match status" value="1"/>
</dbReference>
<keyword evidence="4" id="KW-1185">Reference proteome</keyword>
<feature type="coiled-coil region" evidence="1">
    <location>
        <begin position="72"/>
        <end position="115"/>
    </location>
</feature>
<dbReference type="EMBL" id="ALNK01000028">
    <property type="protein sequence ID" value="EJU21167.1"/>
    <property type="molecule type" value="Genomic_DNA"/>
</dbReference>
<comment type="caution">
    <text evidence="3">The sequence shown here is derived from an EMBL/GenBank/DDBJ whole genome shotgun (WGS) entry which is preliminary data.</text>
</comment>
<keyword evidence="1" id="KW-0175">Coiled coil</keyword>